<dbReference type="Gene3D" id="3.40.50.300">
    <property type="entry name" value="P-loop containing nucleotide triphosphate hydrolases"/>
    <property type="match status" value="1"/>
</dbReference>
<evidence type="ECO:0000259" key="2">
    <source>
        <dbReference type="Pfam" id="PF00437"/>
    </source>
</evidence>
<sequence>MTANHDPYSNQLTPLEESAVKMFFESLKPIQPVLEEATVAEVMINHHNSVWVERKGRLERLDLVLEPKKLEGAIRALASSVEKSAVKGTDQGIINAGHKGLRIAAVMRPTAIDGHALSIRRHREKTLTLSDYTAMGAFSSSVARNPDEDQIIFPPDVSDDGLARALSTMVRQRKNVLVAGGTSSGKTTFLNALVGEIPHEERIISIEDTQELKLTVPNCVRLLSNPDKKVTTQQLVALSLRFRPDRVLVGEVRGGEAFDFIQALNTGHDGGMGSLHANNGRTALSRLESLAMLGIPLGSRWDLSDMRKLIADCFHYVVHMRRTGEMRHISEILEIQGYANNDYVIKRVF</sequence>
<dbReference type="InterPro" id="IPR001482">
    <property type="entry name" value="T2SS/T4SS_dom"/>
</dbReference>
<dbReference type="InterPro" id="IPR027417">
    <property type="entry name" value="P-loop_NTPase"/>
</dbReference>
<evidence type="ECO:0000256" key="1">
    <source>
        <dbReference type="ARBA" id="ARBA00006611"/>
    </source>
</evidence>
<dbReference type="AlphaFoldDB" id="A0A0S4UBL1"/>
<proteinExistence type="inferred from homology"/>
<dbReference type="CDD" id="cd01130">
    <property type="entry name" value="VirB11-like_ATPase"/>
    <property type="match status" value="1"/>
</dbReference>
<accession>A0A0S4UBL1</accession>
<evidence type="ECO:0000313" key="3">
    <source>
        <dbReference type="EMBL" id="CUV19620.1"/>
    </source>
</evidence>
<organism evidence="3">
    <name type="scientific">Ralstonia solanacearum</name>
    <name type="common">Pseudomonas solanacearum</name>
    <dbReference type="NCBI Taxonomy" id="305"/>
    <lineage>
        <taxon>Bacteria</taxon>
        <taxon>Pseudomonadati</taxon>
        <taxon>Pseudomonadota</taxon>
        <taxon>Betaproteobacteria</taxon>
        <taxon>Burkholderiales</taxon>
        <taxon>Burkholderiaceae</taxon>
        <taxon>Ralstonia</taxon>
        <taxon>Ralstonia solanacearum species complex</taxon>
    </lineage>
</organism>
<dbReference type="PANTHER" id="PTHR30486">
    <property type="entry name" value="TWITCHING MOTILITY PROTEIN PILT"/>
    <property type="match status" value="1"/>
</dbReference>
<gene>
    <name evidence="3" type="ORF">PSS4_v1_1070053</name>
</gene>
<dbReference type="Pfam" id="PF00437">
    <property type="entry name" value="T2SSE"/>
    <property type="match status" value="1"/>
</dbReference>
<dbReference type="InterPro" id="IPR050921">
    <property type="entry name" value="T4SS_GSP_E_ATPase"/>
</dbReference>
<feature type="domain" description="Bacterial type II secretion system protein E" evidence="2">
    <location>
        <begin position="159"/>
        <end position="294"/>
    </location>
</feature>
<dbReference type="GO" id="GO:0016887">
    <property type="term" value="F:ATP hydrolysis activity"/>
    <property type="evidence" value="ECO:0007669"/>
    <property type="project" value="InterPro"/>
</dbReference>
<dbReference type="Gene3D" id="3.30.450.90">
    <property type="match status" value="1"/>
</dbReference>
<dbReference type="PANTHER" id="PTHR30486:SF6">
    <property type="entry name" value="TYPE IV PILUS RETRACTATION ATPASE PILT"/>
    <property type="match status" value="1"/>
</dbReference>
<dbReference type="EMBL" id="LN899821">
    <property type="protein sequence ID" value="CUV19620.1"/>
    <property type="molecule type" value="Genomic_DNA"/>
</dbReference>
<comment type="similarity">
    <text evidence="1">Belongs to the GSP E family.</text>
</comment>
<reference evidence="3" key="1">
    <citation type="submission" date="2015-10" db="EMBL/GenBank/DDBJ databases">
        <authorList>
            <person name="Gilbert D.G."/>
        </authorList>
    </citation>
    <scope>NUCLEOTIDE SEQUENCE</scope>
    <source>
        <strain evidence="3">Phyl III-seqv23</strain>
    </source>
</reference>
<protein>
    <submittedName>
        <fullName evidence="3">Type II secretion system protein E</fullName>
    </submittedName>
</protein>
<dbReference type="SUPFAM" id="SSF52540">
    <property type="entry name" value="P-loop containing nucleoside triphosphate hydrolases"/>
    <property type="match status" value="1"/>
</dbReference>
<name>A0A0S4UBL1_RALSL</name>